<evidence type="ECO:0000256" key="5">
    <source>
        <dbReference type="ARBA" id="ARBA00044503"/>
    </source>
</evidence>
<reference evidence="7" key="1">
    <citation type="submission" date="2020-10" db="EMBL/GenBank/DDBJ databases">
        <authorList>
            <person name="Gilroy R."/>
        </authorList>
    </citation>
    <scope>NUCLEOTIDE SEQUENCE</scope>
    <source>
        <strain evidence="7">1063</strain>
    </source>
</reference>
<keyword evidence="1" id="KW-0690">Ribosome biogenesis</keyword>
<comment type="caution">
    <text evidence="7">The sequence shown here is derived from an EMBL/GenBank/DDBJ whole genome shotgun (WGS) entry which is preliminary data.</text>
</comment>
<dbReference type="Gene3D" id="3.30.70.1490">
    <property type="entry name" value="Cysteine protease Prp"/>
    <property type="match status" value="1"/>
</dbReference>
<dbReference type="EMBL" id="DVMN01000055">
    <property type="protein sequence ID" value="HIU21212.1"/>
    <property type="molecule type" value="Genomic_DNA"/>
</dbReference>
<evidence type="ECO:0000313" key="8">
    <source>
        <dbReference type="Proteomes" id="UP000824088"/>
    </source>
</evidence>
<evidence type="ECO:0000256" key="6">
    <source>
        <dbReference type="ARBA" id="ARBA00044538"/>
    </source>
</evidence>
<dbReference type="PANTHER" id="PTHR39178">
    <property type="entry name" value="HYPOTHETICAL RIBOSOME-ASSOCIATED PROTEIN"/>
    <property type="match status" value="1"/>
</dbReference>
<evidence type="ECO:0000256" key="1">
    <source>
        <dbReference type="ARBA" id="ARBA00022517"/>
    </source>
</evidence>
<gene>
    <name evidence="7" type="ORF">IAD51_03095</name>
</gene>
<accession>A0A9D1HS02</accession>
<dbReference type="SUPFAM" id="SSF118010">
    <property type="entry name" value="TM1457-like"/>
    <property type="match status" value="1"/>
</dbReference>
<dbReference type="CDD" id="cd16332">
    <property type="entry name" value="Prp-like"/>
    <property type="match status" value="1"/>
</dbReference>
<evidence type="ECO:0000256" key="3">
    <source>
        <dbReference type="ARBA" id="ARBA00022801"/>
    </source>
</evidence>
<protein>
    <recommendedName>
        <fullName evidence="6">Ribosomal processing cysteine protease Prp</fullName>
    </recommendedName>
</protein>
<keyword evidence="3" id="KW-0378">Hydrolase</keyword>
<dbReference type="GO" id="GO:0008234">
    <property type="term" value="F:cysteine-type peptidase activity"/>
    <property type="evidence" value="ECO:0007669"/>
    <property type="project" value="UniProtKB-KW"/>
</dbReference>
<evidence type="ECO:0000256" key="2">
    <source>
        <dbReference type="ARBA" id="ARBA00022670"/>
    </source>
</evidence>
<dbReference type="InterPro" id="IPR007422">
    <property type="entry name" value="Peptidase_Prp"/>
</dbReference>
<dbReference type="PANTHER" id="PTHR39178:SF1">
    <property type="entry name" value="RIBOSOMAL-PROCESSING CYSTEINE PROTEASE PRP"/>
    <property type="match status" value="1"/>
</dbReference>
<evidence type="ECO:0000313" key="7">
    <source>
        <dbReference type="EMBL" id="HIU21212.1"/>
    </source>
</evidence>
<organism evidence="7 8">
    <name type="scientific">Candidatus Limadaptatus stercorigallinarum</name>
    <dbReference type="NCBI Taxonomy" id="2840845"/>
    <lineage>
        <taxon>Bacteria</taxon>
        <taxon>Bacillati</taxon>
        <taxon>Bacillota</taxon>
        <taxon>Clostridia</taxon>
        <taxon>Eubacteriales</taxon>
        <taxon>Candidatus Limadaptatus</taxon>
    </lineage>
</organism>
<dbReference type="Proteomes" id="UP000824088">
    <property type="component" value="Unassembled WGS sequence"/>
</dbReference>
<keyword evidence="2 7" id="KW-0645">Protease</keyword>
<name>A0A9D1HS02_9FIRM</name>
<dbReference type="GO" id="GO:0042254">
    <property type="term" value="P:ribosome biogenesis"/>
    <property type="evidence" value="ECO:0007669"/>
    <property type="project" value="UniProtKB-KW"/>
</dbReference>
<dbReference type="AlphaFoldDB" id="A0A9D1HS02"/>
<proteinExistence type="inferred from homology"/>
<evidence type="ECO:0000256" key="4">
    <source>
        <dbReference type="ARBA" id="ARBA00022807"/>
    </source>
</evidence>
<dbReference type="GO" id="GO:0006508">
    <property type="term" value="P:proteolysis"/>
    <property type="evidence" value="ECO:0007669"/>
    <property type="project" value="UniProtKB-KW"/>
</dbReference>
<reference evidence="7" key="2">
    <citation type="journal article" date="2021" name="PeerJ">
        <title>Extensive microbial diversity within the chicken gut microbiome revealed by metagenomics and culture.</title>
        <authorList>
            <person name="Gilroy R."/>
            <person name="Ravi A."/>
            <person name="Getino M."/>
            <person name="Pursley I."/>
            <person name="Horton D.L."/>
            <person name="Alikhan N.F."/>
            <person name="Baker D."/>
            <person name="Gharbi K."/>
            <person name="Hall N."/>
            <person name="Watson M."/>
            <person name="Adriaenssens E.M."/>
            <person name="Foster-Nyarko E."/>
            <person name="Jarju S."/>
            <person name="Secka A."/>
            <person name="Antonio M."/>
            <person name="Oren A."/>
            <person name="Chaudhuri R.R."/>
            <person name="La Ragione R."/>
            <person name="Hildebrand F."/>
            <person name="Pallen M.J."/>
        </authorList>
    </citation>
    <scope>NUCLEOTIDE SEQUENCE</scope>
    <source>
        <strain evidence="7">1063</strain>
    </source>
</reference>
<comment type="similarity">
    <text evidence="5">Belongs to the Prp family.</text>
</comment>
<keyword evidence="4" id="KW-0788">Thiol protease</keyword>
<dbReference type="Pfam" id="PF04327">
    <property type="entry name" value="Peptidase_Prp"/>
    <property type="match status" value="1"/>
</dbReference>
<sequence length="109" mass="12052">MTSVKFLRRDGMLVGVTCEGHTGYGEEGEDIVCAAVSSVIQTAVLGLMRLSGIDVRYEVDEKRGYLSATLPEKLTEMQRHDADLILRTAYLGVSDLYEGFSDFINLEVD</sequence>
<dbReference type="InterPro" id="IPR036764">
    <property type="entry name" value="Peptidase_Prp_sf"/>
</dbReference>